<comment type="subcellular location">
    <subcellularLocation>
        <location evidence="17">Cell inner membrane</location>
        <topology evidence="17">Lipid-anchor</topology>
        <orientation evidence="17">Periplasmic side</orientation>
    </subcellularLocation>
</comment>
<name>A0A9J7APF9_9PROT</name>
<dbReference type="PANTHER" id="PTHR30040:SF2">
    <property type="entry name" value="FAD:PROTEIN FMN TRANSFERASE"/>
    <property type="match status" value="1"/>
</dbReference>
<evidence type="ECO:0000256" key="2">
    <source>
        <dbReference type="ARBA" id="ARBA00011955"/>
    </source>
</evidence>
<keyword evidence="12" id="KW-0472">Membrane</keyword>
<feature type="binding site" evidence="19">
    <location>
        <position position="287"/>
    </location>
    <ligand>
        <name>Mg(2+)</name>
        <dbReference type="ChEBI" id="CHEBI:18420"/>
    </ligand>
</feature>
<gene>
    <name evidence="20" type="ORF">NUH88_18070</name>
</gene>
<dbReference type="GO" id="GO:0016740">
    <property type="term" value="F:transferase activity"/>
    <property type="evidence" value="ECO:0007669"/>
    <property type="project" value="UniProtKB-UniRule"/>
</dbReference>
<accession>A0A9J7APF9</accession>
<evidence type="ECO:0000256" key="12">
    <source>
        <dbReference type="ARBA" id="ARBA00023136"/>
    </source>
</evidence>
<proteinExistence type="inferred from homology"/>
<feature type="binding site" evidence="19">
    <location>
        <position position="291"/>
    </location>
    <ligand>
        <name>Mg(2+)</name>
        <dbReference type="ChEBI" id="CHEBI:18420"/>
    </ligand>
</feature>
<dbReference type="PIRSF" id="PIRSF006268">
    <property type="entry name" value="ApbE"/>
    <property type="match status" value="1"/>
</dbReference>
<feature type="binding site" evidence="19">
    <location>
        <position position="173"/>
    </location>
    <ligand>
        <name>Mg(2+)</name>
        <dbReference type="ChEBI" id="CHEBI:18420"/>
    </ligand>
</feature>
<dbReference type="AlphaFoldDB" id="A0A9J7APF9"/>
<evidence type="ECO:0000256" key="15">
    <source>
        <dbReference type="ARBA" id="ARBA00031306"/>
    </source>
</evidence>
<evidence type="ECO:0000256" key="11">
    <source>
        <dbReference type="ARBA" id="ARBA00022842"/>
    </source>
</evidence>
<dbReference type="GO" id="GO:0046872">
    <property type="term" value="F:metal ion binding"/>
    <property type="evidence" value="ECO:0007669"/>
    <property type="project" value="UniProtKB-UniRule"/>
</dbReference>
<keyword evidence="11 18" id="KW-0460">Magnesium</keyword>
<evidence type="ECO:0000256" key="14">
    <source>
        <dbReference type="ARBA" id="ARBA00023288"/>
    </source>
</evidence>
<keyword evidence="5" id="KW-0997">Cell inner membrane</keyword>
<keyword evidence="8 18" id="KW-0479">Metal-binding</keyword>
<dbReference type="RefSeq" id="WP_257767861.1">
    <property type="nucleotide sequence ID" value="NZ_CP102480.1"/>
</dbReference>
<keyword evidence="4" id="KW-1003">Cell membrane</keyword>
<evidence type="ECO:0000313" key="21">
    <source>
        <dbReference type="Proteomes" id="UP001060336"/>
    </source>
</evidence>
<comment type="similarity">
    <text evidence="1 18">Belongs to the ApbE family.</text>
</comment>
<organism evidence="20 21">
    <name type="scientific">Nisaea acidiphila</name>
    <dbReference type="NCBI Taxonomy" id="1862145"/>
    <lineage>
        <taxon>Bacteria</taxon>
        <taxon>Pseudomonadati</taxon>
        <taxon>Pseudomonadota</taxon>
        <taxon>Alphaproteobacteria</taxon>
        <taxon>Rhodospirillales</taxon>
        <taxon>Thalassobaculaceae</taxon>
        <taxon>Nisaea</taxon>
    </lineage>
</organism>
<keyword evidence="10 18" id="KW-0274">FAD</keyword>
<dbReference type="InterPro" id="IPR003374">
    <property type="entry name" value="ApbE-like_sf"/>
</dbReference>
<evidence type="ECO:0000256" key="10">
    <source>
        <dbReference type="ARBA" id="ARBA00022827"/>
    </source>
</evidence>
<evidence type="ECO:0000256" key="19">
    <source>
        <dbReference type="PIRSR" id="PIRSR006268-2"/>
    </source>
</evidence>
<dbReference type="FunFam" id="3.10.520.10:FF:000001">
    <property type="entry name" value="FAD:protein FMN transferase"/>
    <property type="match status" value="1"/>
</dbReference>
<dbReference type="Pfam" id="PF02424">
    <property type="entry name" value="ApbE"/>
    <property type="match status" value="1"/>
</dbReference>
<evidence type="ECO:0000256" key="3">
    <source>
        <dbReference type="ARBA" id="ARBA00016337"/>
    </source>
</evidence>
<evidence type="ECO:0000256" key="4">
    <source>
        <dbReference type="ARBA" id="ARBA00022475"/>
    </source>
</evidence>
<evidence type="ECO:0000256" key="1">
    <source>
        <dbReference type="ARBA" id="ARBA00008282"/>
    </source>
</evidence>
<dbReference type="InterPro" id="IPR024932">
    <property type="entry name" value="ApbE"/>
</dbReference>
<dbReference type="PANTHER" id="PTHR30040">
    <property type="entry name" value="THIAMINE BIOSYNTHESIS LIPOPROTEIN APBE"/>
    <property type="match status" value="1"/>
</dbReference>
<dbReference type="GO" id="GO:0005886">
    <property type="term" value="C:plasma membrane"/>
    <property type="evidence" value="ECO:0007669"/>
    <property type="project" value="UniProtKB-SubCell"/>
</dbReference>
<comment type="catalytic activity">
    <reaction evidence="16 18">
        <text>L-threonyl-[protein] + FAD = FMN-L-threonyl-[protein] + AMP + H(+)</text>
        <dbReference type="Rhea" id="RHEA:36847"/>
        <dbReference type="Rhea" id="RHEA-COMP:11060"/>
        <dbReference type="Rhea" id="RHEA-COMP:11061"/>
        <dbReference type="ChEBI" id="CHEBI:15378"/>
        <dbReference type="ChEBI" id="CHEBI:30013"/>
        <dbReference type="ChEBI" id="CHEBI:57692"/>
        <dbReference type="ChEBI" id="CHEBI:74257"/>
        <dbReference type="ChEBI" id="CHEBI:456215"/>
        <dbReference type="EC" id="2.7.1.180"/>
    </reaction>
</comment>
<dbReference type="KEGG" id="naci:NUH88_18070"/>
<keyword evidence="9" id="KW-0732">Signal</keyword>
<dbReference type="Gene3D" id="3.10.520.10">
    <property type="entry name" value="ApbE-like domains"/>
    <property type="match status" value="1"/>
</dbReference>
<dbReference type="SUPFAM" id="SSF143631">
    <property type="entry name" value="ApbE-like"/>
    <property type="match status" value="1"/>
</dbReference>
<keyword evidence="6 18" id="KW-0285">Flavoprotein</keyword>
<keyword evidence="13" id="KW-0564">Palmitate</keyword>
<evidence type="ECO:0000256" key="13">
    <source>
        <dbReference type="ARBA" id="ARBA00023139"/>
    </source>
</evidence>
<sequence>MMRLVTVLAVLCVAACDVDQAVLEIRGETMGTTYTIVAVDKTGALKAEEVRSAVEKTLADVNATMSNWDPNSEISRFNAQQGTDPVAISDELALVMGVANEVHVQSLGRFDVTLGPLIELWGFGTRNSESPVPSDGEIAAARQIVGQSKVLSLTTDPPSLRKTVPEATVFLAAIAKGYGVDRVAATLREQGLGDYMVEIGGEVVASGKNPKGEIWSIGIERPDAAKRTVESIVRLPDMGMATSGDYRNYFEENGVRYSHIIDSESGRPITHLTASVTVIAENAMLADGWATALLALGKERGLQIANEIGLAAFFIVRDVADAERSFVTVASERFVELQGGN</sequence>
<keyword evidence="14" id="KW-0449">Lipoprotein</keyword>
<dbReference type="Proteomes" id="UP001060336">
    <property type="component" value="Chromosome"/>
</dbReference>
<evidence type="ECO:0000256" key="5">
    <source>
        <dbReference type="ARBA" id="ARBA00022519"/>
    </source>
</evidence>
<reference evidence="20" key="1">
    <citation type="submission" date="2022-08" db="EMBL/GenBank/DDBJ databases">
        <title>Nisaea acidiphila sp. nov., isolated from a marine algal debris and emended description of the genus Nisaea Urios et al. 2008.</title>
        <authorList>
            <person name="Kwon K."/>
        </authorList>
    </citation>
    <scope>NUCLEOTIDE SEQUENCE</scope>
    <source>
        <strain evidence="20">MEBiC11861</strain>
    </source>
</reference>
<evidence type="ECO:0000313" key="20">
    <source>
        <dbReference type="EMBL" id="UUX49296.1"/>
    </source>
</evidence>
<evidence type="ECO:0000256" key="7">
    <source>
        <dbReference type="ARBA" id="ARBA00022679"/>
    </source>
</evidence>
<evidence type="ECO:0000256" key="6">
    <source>
        <dbReference type="ARBA" id="ARBA00022630"/>
    </source>
</evidence>
<keyword evidence="21" id="KW-1185">Reference proteome</keyword>
<evidence type="ECO:0000256" key="17">
    <source>
        <dbReference type="ARBA" id="ARBA00060485"/>
    </source>
</evidence>
<evidence type="ECO:0000256" key="18">
    <source>
        <dbReference type="PIRNR" id="PIRNR006268"/>
    </source>
</evidence>
<evidence type="ECO:0000256" key="16">
    <source>
        <dbReference type="ARBA" id="ARBA00048540"/>
    </source>
</evidence>
<keyword evidence="7 18" id="KW-0808">Transferase</keyword>
<evidence type="ECO:0000256" key="8">
    <source>
        <dbReference type="ARBA" id="ARBA00022723"/>
    </source>
</evidence>
<evidence type="ECO:0000256" key="9">
    <source>
        <dbReference type="ARBA" id="ARBA00022729"/>
    </source>
</evidence>
<dbReference type="EMBL" id="CP102480">
    <property type="protein sequence ID" value="UUX49296.1"/>
    <property type="molecule type" value="Genomic_DNA"/>
</dbReference>
<comment type="cofactor">
    <cofactor evidence="19">
        <name>Mg(2+)</name>
        <dbReference type="ChEBI" id="CHEBI:18420"/>
    </cofactor>
    <cofactor evidence="19">
        <name>Mn(2+)</name>
        <dbReference type="ChEBI" id="CHEBI:29035"/>
    </cofactor>
    <text evidence="19">Magnesium. Can also use manganese.</text>
</comment>
<dbReference type="EC" id="2.7.1.180" evidence="2 18"/>
<protein>
    <recommendedName>
        <fullName evidence="3 18">FAD:protein FMN transferase</fullName>
        <ecNumber evidence="2 18">2.7.1.180</ecNumber>
    </recommendedName>
    <alternativeName>
        <fullName evidence="15 18">Flavin transferase</fullName>
    </alternativeName>
</protein>